<dbReference type="Proteomes" id="UP000191408">
    <property type="component" value="Unassembled WGS sequence"/>
</dbReference>
<dbReference type="EMBL" id="MDYM01000004">
    <property type="protein sequence ID" value="OQD66454.1"/>
    <property type="molecule type" value="Genomic_DNA"/>
</dbReference>
<dbReference type="OrthoDB" id="10066232at2759"/>
<dbReference type="AlphaFoldDB" id="A0A1V6NNZ1"/>
<evidence type="ECO:0000313" key="1">
    <source>
        <dbReference type="EMBL" id="OQD66454.1"/>
    </source>
</evidence>
<evidence type="ECO:0000313" key="2">
    <source>
        <dbReference type="Proteomes" id="UP000191408"/>
    </source>
</evidence>
<name>A0A1V6NNZ1_PENPO</name>
<protein>
    <submittedName>
        <fullName evidence="1">Uncharacterized protein</fullName>
    </submittedName>
</protein>
<organism evidence="1 2">
    <name type="scientific">Penicillium polonicum</name>
    <dbReference type="NCBI Taxonomy" id="60169"/>
    <lineage>
        <taxon>Eukaryota</taxon>
        <taxon>Fungi</taxon>
        <taxon>Dikarya</taxon>
        <taxon>Ascomycota</taxon>
        <taxon>Pezizomycotina</taxon>
        <taxon>Eurotiomycetes</taxon>
        <taxon>Eurotiomycetidae</taxon>
        <taxon>Eurotiales</taxon>
        <taxon>Aspergillaceae</taxon>
        <taxon>Penicillium</taxon>
    </lineage>
</organism>
<comment type="caution">
    <text evidence="1">The sequence shown here is derived from an EMBL/GenBank/DDBJ whole genome shotgun (WGS) entry which is preliminary data.</text>
</comment>
<proteinExistence type="predicted"/>
<sequence length="164" mass="18850">MSLLLKYPNITESEDQRLVYHHRGTKVHIDLEVMGAAAWASNPRTTRVHTVAPADCPRRRLNSMVPILHPSVLLLTKLLPWKEADQTTRVARHMRARTDLTDIRTILQWLVDKKARIDFSGLPGIPKGKLMRLLGRLYQTEQRARPYLSLTLSADEMRDAGYCR</sequence>
<reference evidence="2" key="1">
    <citation type="journal article" date="2017" name="Nat. Microbiol.">
        <title>Global analysis of biosynthetic gene clusters reveals vast potential of secondary metabolite production in Penicillium species.</title>
        <authorList>
            <person name="Nielsen J.C."/>
            <person name="Grijseels S."/>
            <person name="Prigent S."/>
            <person name="Ji B."/>
            <person name="Dainat J."/>
            <person name="Nielsen K.F."/>
            <person name="Frisvad J.C."/>
            <person name="Workman M."/>
            <person name="Nielsen J."/>
        </authorList>
    </citation>
    <scope>NUCLEOTIDE SEQUENCE [LARGE SCALE GENOMIC DNA]</scope>
    <source>
        <strain evidence="2">IBT 4502</strain>
    </source>
</reference>
<accession>A0A1V6NNZ1</accession>
<gene>
    <name evidence="1" type="ORF">PENPOL_c004G08069</name>
</gene>
<keyword evidence="2" id="KW-1185">Reference proteome</keyword>
<dbReference type="STRING" id="60169.A0A1V6NNZ1"/>